<feature type="transmembrane region" description="Helical" evidence="1">
    <location>
        <begin position="167"/>
        <end position="187"/>
    </location>
</feature>
<evidence type="ECO:0000313" key="3">
    <source>
        <dbReference type="Proteomes" id="UP000308744"/>
    </source>
</evidence>
<gene>
    <name evidence="2" type="ORF">FC756_12585</name>
</gene>
<reference evidence="2 3" key="1">
    <citation type="submission" date="2019-04" db="EMBL/GenBank/DDBJ databases">
        <title>Lysinibacillus genome sequencing.</title>
        <authorList>
            <person name="Dunlap C."/>
        </authorList>
    </citation>
    <scope>NUCLEOTIDE SEQUENCE [LARGE SCALE GENOMIC DNA]</scope>
    <source>
        <strain evidence="2 3">CCTCC AB 2010389</strain>
    </source>
</reference>
<evidence type="ECO:0000313" key="2">
    <source>
        <dbReference type="EMBL" id="TKI67715.1"/>
    </source>
</evidence>
<proteinExistence type="predicted"/>
<sequence length="271" mass="31085">MLRRELLRAIFNKRMGLVIIVMFILHYLSSYSALLSISFFIDREADDLKPENLEYLLRVGGNTYHIWLDAFHYTQIVFVLAAIYPYAASFVAEKKGHFHYFSIIRIGHLKYRIFKLFANGIAGGLALCIPNALFFLGMSVFFENKMLYPFEFQPDGLMGDLFVSNPLFYILFVIAIHFALGFSIAIFAMGITSFFSKIVYVYAITFALYLTFDIFISNLDGLRKFALTKIYYVKSSIDLHGSDVVIVNLLLIVTGLVACYLNHKWELKNGI</sequence>
<feature type="transmembrane region" description="Helical" evidence="1">
    <location>
        <begin position="239"/>
        <end position="261"/>
    </location>
</feature>
<name>A0A4U2Z261_9BACI</name>
<dbReference type="EMBL" id="SZPU01000044">
    <property type="protein sequence ID" value="TKI67715.1"/>
    <property type="molecule type" value="Genomic_DNA"/>
</dbReference>
<keyword evidence="1" id="KW-0472">Membrane</keyword>
<keyword evidence="1" id="KW-1133">Transmembrane helix</keyword>
<organism evidence="2 3">
    <name type="scientific">Lysinibacillus mangiferihumi</name>
    <dbReference type="NCBI Taxonomy" id="1130819"/>
    <lineage>
        <taxon>Bacteria</taxon>
        <taxon>Bacillati</taxon>
        <taxon>Bacillota</taxon>
        <taxon>Bacilli</taxon>
        <taxon>Bacillales</taxon>
        <taxon>Bacillaceae</taxon>
        <taxon>Lysinibacillus</taxon>
    </lineage>
</organism>
<feature type="transmembrane region" description="Helical" evidence="1">
    <location>
        <begin position="199"/>
        <end position="219"/>
    </location>
</feature>
<feature type="transmembrane region" description="Helical" evidence="1">
    <location>
        <begin position="113"/>
        <end position="142"/>
    </location>
</feature>
<dbReference type="Proteomes" id="UP000308744">
    <property type="component" value="Unassembled WGS sequence"/>
</dbReference>
<feature type="transmembrane region" description="Helical" evidence="1">
    <location>
        <begin position="70"/>
        <end position="92"/>
    </location>
</feature>
<accession>A0A4U2Z261</accession>
<keyword evidence="3" id="KW-1185">Reference proteome</keyword>
<dbReference type="AlphaFoldDB" id="A0A4U2Z261"/>
<feature type="transmembrane region" description="Helical" evidence="1">
    <location>
        <begin position="16"/>
        <end position="41"/>
    </location>
</feature>
<keyword evidence="1" id="KW-0812">Transmembrane</keyword>
<comment type="caution">
    <text evidence="2">The sequence shown here is derived from an EMBL/GenBank/DDBJ whole genome shotgun (WGS) entry which is preliminary data.</text>
</comment>
<dbReference type="RefSeq" id="WP_153063505.1">
    <property type="nucleotide sequence ID" value="NZ_PYWM01000025.1"/>
</dbReference>
<evidence type="ECO:0000256" key="1">
    <source>
        <dbReference type="SAM" id="Phobius"/>
    </source>
</evidence>
<protein>
    <submittedName>
        <fullName evidence="2">Uncharacterized protein</fullName>
    </submittedName>
</protein>